<dbReference type="Proteomes" id="UP001497516">
    <property type="component" value="Chromosome 4"/>
</dbReference>
<feature type="transmembrane region" description="Helical" evidence="9">
    <location>
        <begin position="148"/>
        <end position="167"/>
    </location>
</feature>
<name>A0AAV2EBK8_9ROSI</name>
<accession>A0AAV2EBK8</accession>
<evidence type="ECO:0008006" key="12">
    <source>
        <dbReference type="Google" id="ProtNLM"/>
    </source>
</evidence>
<gene>
    <name evidence="10" type="ORF">LTRI10_LOCUS24231</name>
</gene>
<keyword evidence="8" id="KW-0407">Ion channel</keyword>
<evidence type="ECO:0000256" key="4">
    <source>
        <dbReference type="ARBA" id="ARBA00022692"/>
    </source>
</evidence>
<proteinExistence type="inferred from homology"/>
<keyword evidence="5 9" id="KW-1133">Transmembrane helix</keyword>
<reference evidence="10 11" key="1">
    <citation type="submission" date="2024-04" db="EMBL/GenBank/DDBJ databases">
        <authorList>
            <person name="Fracassetti M."/>
        </authorList>
    </citation>
    <scope>NUCLEOTIDE SEQUENCE [LARGE SCALE GENOMIC DNA]</scope>
</reference>
<keyword evidence="6" id="KW-0406">Ion transport</keyword>
<keyword evidence="7 9" id="KW-0472">Membrane</keyword>
<keyword evidence="4 9" id="KW-0812">Transmembrane</keyword>
<feature type="transmembrane region" description="Helical" evidence="9">
    <location>
        <begin position="210"/>
        <end position="231"/>
    </location>
</feature>
<comment type="subcellular location">
    <subcellularLocation>
        <location evidence="1">Membrane</location>
        <topology evidence="1">Multi-pass membrane protein</topology>
    </subcellularLocation>
</comment>
<evidence type="ECO:0000256" key="7">
    <source>
        <dbReference type="ARBA" id="ARBA00023136"/>
    </source>
</evidence>
<organism evidence="10 11">
    <name type="scientific">Linum trigynum</name>
    <dbReference type="NCBI Taxonomy" id="586398"/>
    <lineage>
        <taxon>Eukaryota</taxon>
        <taxon>Viridiplantae</taxon>
        <taxon>Streptophyta</taxon>
        <taxon>Embryophyta</taxon>
        <taxon>Tracheophyta</taxon>
        <taxon>Spermatophyta</taxon>
        <taxon>Magnoliopsida</taxon>
        <taxon>eudicotyledons</taxon>
        <taxon>Gunneridae</taxon>
        <taxon>Pentapetalae</taxon>
        <taxon>rosids</taxon>
        <taxon>fabids</taxon>
        <taxon>Malpighiales</taxon>
        <taxon>Linaceae</taxon>
        <taxon>Linum</taxon>
    </lineage>
</organism>
<keyword evidence="11" id="KW-1185">Reference proteome</keyword>
<evidence type="ECO:0000313" key="10">
    <source>
        <dbReference type="EMBL" id="CAL1382930.1"/>
    </source>
</evidence>
<evidence type="ECO:0000256" key="3">
    <source>
        <dbReference type="ARBA" id="ARBA00022448"/>
    </source>
</evidence>
<dbReference type="GO" id="GO:0034220">
    <property type="term" value="P:monoatomic ion transmembrane transport"/>
    <property type="evidence" value="ECO:0007669"/>
    <property type="project" value="UniProtKB-KW"/>
</dbReference>
<feature type="transmembrane region" description="Helical" evidence="9">
    <location>
        <begin position="99"/>
        <end position="118"/>
    </location>
</feature>
<comment type="similarity">
    <text evidence="2">Belongs to the aromatic acid exporter (TC 2.A.85) family.</text>
</comment>
<dbReference type="AlphaFoldDB" id="A0AAV2EBK8"/>
<feature type="transmembrane region" description="Helical" evidence="9">
    <location>
        <begin position="179"/>
        <end position="198"/>
    </location>
</feature>
<dbReference type="InterPro" id="IPR020966">
    <property type="entry name" value="ALMT"/>
</dbReference>
<feature type="transmembrane region" description="Helical" evidence="9">
    <location>
        <begin position="68"/>
        <end position="87"/>
    </location>
</feature>
<keyword evidence="3" id="KW-0813">Transport</keyword>
<protein>
    <recommendedName>
        <fullName evidence="12">Aluminum-activated malate transporter</fullName>
    </recommendedName>
</protein>
<dbReference type="GO" id="GO:0016020">
    <property type="term" value="C:membrane"/>
    <property type="evidence" value="ECO:0007669"/>
    <property type="project" value="UniProtKB-SubCell"/>
</dbReference>
<sequence length="460" mass="49824">MESTVVIDINVKQSGVVATDLVSQTAAKKPAGVASVSLWFPKDEGSGKSAGGATNNGGGERMKVMRKWIHSVKVGAALVLVSLLYFLDPLYKEVGDDNAIWAIMTVVVIFEFHAGATLSKGMNRVIGTVVGGGLGCLVATTGQKLGGIGNSVIVGLAVFSVAGGATYFRQTHKSNVFDYGVNIFILTFSLVAVSGLRIENVMEIARERLLMILLGFMTCIFTSLFVFPIWASDELHSSLSSRFHQLSTSFQGSVEEYFKSSSDGNMEEEEKEPSSIPQQPVVDDYFRTCEKVLQSKSKDESLVVAARWEPWHGKFGLSYPWDKYKRIGEVVNELAAAILSLKSCLKSPTQAEQTNRESIKEPCQAAAASLAWTIGELGDSICGMRRCNPETSILPELKSARLELSRAATTPFQRGSDKGSDAETLGMASFVFALMEIVEVLEQLAKEVDELGQTAGFHET</sequence>
<dbReference type="GO" id="GO:0015743">
    <property type="term" value="P:malate transport"/>
    <property type="evidence" value="ECO:0007669"/>
    <property type="project" value="InterPro"/>
</dbReference>
<evidence type="ECO:0000256" key="8">
    <source>
        <dbReference type="ARBA" id="ARBA00023303"/>
    </source>
</evidence>
<dbReference type="Pfam" id="PF11744">
    <property type="entry name" value="ALMT"/>
    <property type="match status" value="1"/>
</dbReference>
<evidence type="ECO:0000256" key="2">
    <source>
        <dbReference type="ARBA" id="ARBA00007079"/>
    </source>
</evidence>
<evidence type="ECO:0000313" key="11">
    <source>
        <dbReference type="Proteomes" id="UP001497516"/>
    </source>
</evidence>
<evidence type="ECO:0000256" key="5">
    <source>
        <dbReference type="ARBA" id="ARBA00022989"/>
    </source>
</evidence>
<dbReference type="PANTHER" id="PTHR31086">
    <property type="entry name" value="ALUMINUM-ACTIVATED MALATE TRANSPORTER 10"/>
    <property type="match status" value="1"/>
</dbReference>
<evidence type="ECO:0000256" key="6">
    <source>
        <dbReference type="ARBA" id="ARBA00023065"/>
    </source>
</evidence>
<dbReference type="EMBL" id="OZ034817">
    <property type="protein sequence ID" value="CAL1382930.1"/>
    <property type="molecule type" value="Genomic_DNA"/>
</dbReference>
<evidence type="ECO:0000256" key="9">
    <source>
        <dbReference type="SAM" id="Phobius"/>
    </source>
</evidence>
<evidence type="ECO:0000256" key="1">
    <source>
        <dbReference type="ARBA" id="ARBA00004141"/>
    </source>
</evidence>